<dbReference type="InParanoid" id="A0A3N4KZK5"/>
<dbReference type="InterPro" id="IPR000727">
    <property type="entry name" value="T_SNARE_dom"/>
</dbReference>
<reference evidence="6 7" key="1">
    <citation type="journal article" date="2018" name="Nat. Ecol. Evol.">
        <title>Pezizomycetes genomes reveal the molecular basis of ectomycorrhizal truffle lifestyle.</title>
        <authorList>
            <person name="Murat C."/>
            <person name="Payen T."/>
            <person name="Noel B."/>
            <person name="Kuo A."/>
            <person name="Morin E."/>
            <person name="Chen J."/>
            <person name="Kohler A."/>
            <person name="Krizsan K."/>
            <person name="Balestrini R."/>
            <person name="Da Silva C."/>
            <person name="Montanini B."/>
            <person name="Hainaut M."/>
            <person name="Levati E."/>
            <person name="Barry K.W."/>
            <person name="Belfiori B."/>
            <person name="Cichocki N."/>
            <person name="Clum A."/>
            <person name="Dockter R.B."/>
            <person name="Fauchery L."/>
            <person name="Guy J."/>
            <person name="Iotti M."/>
            <person name="Le Tacon F."/>
            <person name="Lindquist E.A."/>
            <person name="Lipzen A."/>
            <person name="Malagnac F."/>
            <person name="Mello A."/>
            <person name="Molinier V."/>
            <person name="Miyauchi S."/>
            <person name="Poulain J."/>
            <person name="Riccioni C."/>
            <person name="Rubini A."/>
            <person name="Sitrit Y."/>
            <person name="Splivallo R."/>
            <person name="Traeger S."/>
            <person name="Wang M."/>
            <person name="Zifcakova L."/>
            <person name="Wipf D."/>
            <person name="Zambonelli A."/>
            <person name="Paolocci F."/>
            <person name="Nowrousian M."/>
            <person name="Ottonello S."/>
            <person name="Baldrian P."/>
            <person name="Spatafora J.W."/>
            <person name="Henrissat B."/>
            <person name="Nagy L.G."/>
            <person name="Aury J.M."/>
            <person name="Wincker P."/>
            <person name="Grigoriev I.V."/>
            <person name="Bonfante P."/>
            <person name="Martin F.M."/>
        </authorList>
    </citation>
    <scope>NUCLEOTIDE SEQUENCE [LARGE SCALE GENOMIC DNA]</scope>
    <source>
        <strain evidence="6 7">CCBAS932</strain>
    </source>
</reference>
<dbReference type="InterPro" id="IPR010989">
    <property type="entry name" value="SNARE"/>
</dbReference>
<dbReference type="GO" id="GO:0006906">
    <property type="term" value="P:vesicle fusion"/>
    <property type="evidence" value="ECO:0007669"/>
    <property type="project" value="TreeGrafter"/>
</dbReference>
<organism evidence="6 7">
    <name type="scientific">Morchella conica CCBAS932</name>
    <dbReference type="NCBI Taxonomy" id="1392247"/>
    <lineage>
        <taxon>Eukaryota</taxon>
        <taxon>Fungi</taxon>
        <taxon>Dikarya</taxon>
        <taxon>Ascomycota</taxon>
        <taxon>Pezizomycotina</taxon>
        <taxon>Pezizomycetes</taxon>
        <taxon>Pezizales</taxon>
        <taxon>Morchellaceae</taxon>
        <taxon>Morchella</taxon>
    </lineage>
</organism>
<dbReference type="GO" id="GO:0031201">
    <property type="term" value="C:SNARE complex"/>
    <property type="evidence" value="ECO:0007669"/>
    <property type="project" value="TreeGrafter"/>
</dbReference>
<dbReference type="GO" id="GO:0005484">
    <property type="term" value="F:SNAP receptor activity"/>
    <property type="evidence" value="ECO:0007669"/>
    <property type="project" value="TreeGrafter"/>
</dbReference>
<evidence type="ECO:0000256" key="3">
    <source>
        <dbReference type="SAM" id="MobiDB-lite"/>
    </source>
</evidence>
<dbReference type="SUPFAM" id="SSF47661">
    <property type="entry name" value="t-snare proteins"/>
    <property type="match status" value="1"/>
</dbReference>
<dbReference type="GO" id="GO:0048278">
    <property type="term" value="P:vesicle docking"/>
    <property type="evidence" value="ECO:0007669"/>
    <property type="project" value="TreeGrafter"/>
</dbReference>
<keyword evidence="4" id="KW-0472">Membrane</keyword>
<feature type="transmembrane region" description="Helical" evidence="4">
    <location>
        <begin position="238"/>
        <end position="260"/>
    </location>
</feature>
<proteinExistence type="inferred from homology"/>
<feature type="region of interest" description="Disordered" evidence="3">
    <location>
        <begin position="1"/>
        <end position="20"/>
    </location>
</feature>
<dbReference type="GO" id="GO:0006886">
    <property type="term" value="P:intracellular protein transport"/>
    <property type="evidence" value="ECO:0007669"/>
    <property type="project" value="TreeGrafter"/>
</dbReference>
<dbReference type="GO" id="GO:0012505">
    <property type="term" value="C:endomembrane system"/>
    <property type="evidence" value="ECO:0007669"/>
    <property type="project" value="TreeGrafter"/>
</dbReference>
<feature type="domain" description="T-SNARE coiled-coil homology" evidence="5">
    <location>
        <begin position="165"/>
        <end position="227"/>
    </location>
</feature>
<evidence type="ECO:0000259" key="5">
    <source>
        <dbReference type="PROSITE" id="PS50192"/>
    </source>
</evidence>
<dbReference type="SMART" id="SM00397">
    <property type="entry name" value="t_SNARE"/>
    <property type="match status" value="1"/>
</dbReference>
<keyword evidence="7" id="KW-1185">Reference proteome</keyword>
<dbReference type="Gene3D" id="1.20.5.110">
    <property type="match status" value="1"/>
</dbReference>
<gene>
    <name evidence="6" type="ORF">P167DRAFT_508103</name>
</gene>
<sequence>MSFDYLSRPNEVPAHSHGSNFDKDALSLSTKLTCINGEMSRILSLQEQVGGRRDSAELREIIQRMLGETGKKFERTEVDVKLIRRWERCELSPTQQYTAEKLSDTFSKLFTRFQSLQRVLAENATRPLPTVPSVFSSSEAPVTIGPQLPPCESALADQTEVELQEAIILQRDQEILSLRQGVEDINNMLKALAAIIGKQRDYLVTIEDNVDGAARDIREADSELQHAIKLHKRARNRACCLLLVCTIVFAIVLLAVWTSASIPLPSPN</sequence>
<evidence type="ECO:0000256" key="2">
    <source>
        <dbReference type="SAM" id="Coils"/>
    </source>
</evidence>
<evidence type="ECO:0000256" key="4">
    <source>
        <dbReference type="SAM" id="Phobius"/>
    </source>
</evidence>
<dbReference type="Gene3D" id="1.20.58.70">
    <property type="match status" value="1"/>
</dbReference>
<dbReference type="InterPro" id="IPR045242">
    <property type="entry name" value="Syntaxin"/>
</dbReference>
<evidence type="ECO:0000313" key="6">
    <source>
        <dbReference type="EMBL" id="RPB11155.1"/>
    </source>
</evidence>
<keyword evidence="4" id="KW-1133">Transmembrane helix</keyword>
<evidence type="ECO:0000313" key="7">
    <source>
        <dbReference type="Proteomes" id="UP000277580"/>
    </source>
</evidence>
<dbReference type="Pfam" id="PF05739">
    <property type="entry name" value="SNARE"/>
    <property type="match status" value="1"/>
</dbReference>
<dbReference type="PROSITE" id="PS50192">
    <property type="entry name" value="T_SNARE"/>
    <property type="match status" value="1"/>
</dbReference>
<dbReference type="OrthoDB" id="364348at2759"/>
<evidence type="ECO:0000256" key="1">
    <source>
        <dbReference type="ARBA" id="ARBA00009063"/>
    </source>
</evidence>
<protein>
    <submittedName>
        <fullName evidence="6">t-SNARE</fullName>
    </submittedName>
</protein>
<keyword evidence="2" id="KW-0175">Coiled coil</keyword>
<dbReference type="InterPro" id="IPR006011">
    <property type="entry name" value="Syntaxin_N"/>
</dbReference>
<dbReference type="GO" id="GO:0000149">
    <property type="term" value="F:SNARE binding"/>
    <property type="evidence" value="ECO:0007669"/>
    <property type="project" value="TreeGrafter"/>
</dbReference>
<dbReference type="GO" id="GO:0006896">
    <property type="term" value="P:Golgi to vacuole transport"/>
    <property type="evidence" value="ECO:0007669"/>
    <property type="project" value="TreeGrafter"/>
</dbReference>
<feature type="coiled-coil region" evidence="2">
    <location>
        <begin position="203"/>
        <end position="237"/>
    </location>
</feature>
<dbReference type="AlphaFoldDB" id="A0A3N4KZK5"/>
<dbReference type="PANTHER" id="PTHR19957">
    <property type="entry name" value="SYNTAXIN"/>
    <property type="match status" value="1"/>
</dbReference>
<dbReference type="STRING" id="1392247.A0A3N4KZK5"/>
<keyword evidence="4" id="KW-0812">Transmembrane</keyword>
<dbReference type="Proteomes" id="UP000277580">
    <property type="component" value="Unassembled WGS sequence"/>
</dbReference>
<name>A0A3N4KZK5_9PEZI</name>
<dbReference type="Pfam" id="PF14523">
    <property type="entry name" value="Syntaxin_2"/>
    <property type="match status" value="1"/>
</dbReference>
<dbReference type="CDD" id="cd15840">
    <property type="entry name" value="SNARE_Qa"/>
    <property type="match status" value="1"/>
</dbReference>
<dbReference type="EMBL" id="ML119137">
    <property type="protein sequence ID" value="RPB11155.1"/>
    <property type="molecule type" value="Genomic_DNA"/>
</dbReference>
<accession>A0A3N4KZK5</accession>
<dbReference type="PANTHER" id="PTHR19957:SF38">
    <property type="entry name" value="LD27581P"/>
    <property type="match status" value="1"/>
</dbReference>
<comment type="similarity">
    <text evidence="1">Belongs to the syntaxin family.</text>
</comment>